<accession>A0A0A8Y8Q3</accession>
<sequence>MELDPVHNASGSNGIGLAAGNGKRDSSGIGCQCRIGIELLDGAAKNLVLERPSVRLWQQSNLDGRENRRGKLQ</sequence>
<name>A0A0A8Y8Q3_ARUDO</name>
<evidence type="ECO:0000313" key="1">
    <source>
        <dbReference type="EMBL" id="JAD22626.1"/>
    </source>
</evidence>
<organism evidence="1">
    <name type="scientific">Arundo donax</name>
    <name type="common">Giant reed</name>
    <name type="synonym">Donax arundinaceus</name>
    <dbReference type="NCBI Taxonomy" id="35708"/>
    <lineage>
        <taxon>Eukaryota</taxon>
        <taxon>Viridiplantae</taxon>
        <taxon>Streptophyta</taxon>
        <taxon>Embryophyta</taxon>
        <taxon>Tracheophyta</taxon>
        <taxon>Spermatophyta</taxon>
        <taxon>Magnoliopsida</taxon>
        <taxon>Liliopsida</taxon>
        <taxon>Poales</taxon>
        <taxon>Poaceae</taxon>
        <taxon>PACMAD clade</taxon>
        <taxon>Arundinoideae</taxon>
        <taxon>Arundineae</taxon>
        <taxon>Arundo</taxon>
    </lineage>
</organism>
<protein>
    <submittedName>
        <fullName evidence="1">Uncharacterized protein</fullName>
    </submittedName>
</protein>
<reference evidence="1" key="2">
    <citation type="journal article" date="2015" name="Data Brief">
        <title>Shoot transcriptome of the giant reed, Arundo donax.</title>
        <authorList>
            <person name="Barrero R.A."/>
            <person name="Guerrero F.D."/>
            <person name="Moolhuijzen P."/>
            <person name="Goolsby J.A."/>
            <person name="Tidwell J."/>
            <person name="Bellgard S.E."/>
            <person name="Bellgard M.I."/>
        </authorList>
    </citation>
    <scope>NUCLEOTIDE SEQUENCE</scope>
    <source>
        <tissue evidence="1">Shoot tissue taken approximately 20 cm above the soil surface</tissue>
    </source>
</reference>
<dbReference type="AlphaFoldDB" id="A0A0A8Y8Q3"/>
<dbReference type="EMBL" id="GBRH01275269">
    <property type="protein sequence ID" value="JAD22626.1"/>
    <property type="molecule type" value="Transcribed_RNA"/>
</dbReference>
<proteinExistence type="predicted"/>
<reference evidence="1" key="1">
    <citation type="submission" date="2014-09" db="EMBL/GenBank/DDBJ databases">
        <authorList>
            <person name="Magalhaes I.L.F."/>
            <person name="Oliveira U."/>
            <person name="Santos F.R."/>
            <person name="Vidigal T.H.D.A."/>
            <person name="Brescovit A.D."/>
            <person name="Santos A.J."/>
        </authorList>
    </citation>
    <scope>NUCLEOTIDE SEQUENCE</scope>
    <source>
        <tissue evidence="1">Shoot tissue taken approximately 20 cm above the soil surface</tissue>
    </source>
</reference>